<comment type="caution">
    <text evidence="4">The sequence shown here is derived from an EMBL/GenBank/DDBJ whole genome shotgun (WGS) entry which is preliminary data.</text>
</comment>
<evidence type="ECO:0000313" key="5">
    <source>
        <dbReference type="Proteomes" id="UP001597568"/>
    </source>
</evidence>
<dbReference type="Pfam" id="PF02581">
    <property type="entry name" value="TMP-TENI"/>
    <property type="match status" value="1"/>
</dbReference>
<dbReference type="EMBL" id="JBHUOR010000122">
    <property type="protein sequence ID" value="MFD2869611.1"/>
    <property type="molecule type" value="Genomic_DNA"/>
</dbReference>
<sequence length="188" mass="20868">MDNLKVFAVIPDGLSGGKVEEIVEAIIARIDEFDYVCIRQQRHSETLLRYFLTCNVSKEKIILYGNIELAINYDVAGVHFLAHDNRLATFKQHYPHKLAGQSIHSMAELDAASIADYFVVGPIYQSFSHPYKKQIGEKLLQTICERTTVPVIAIGGMTKEKGMSLEGTGVAGMAVSTSFFNMDDCGEM</sequence>
<organism evidence="4 5">
    <name type="scientific">Kurthia populi</name>
    <dbReference type="NCBI Taxonomy" id="1562132"/>
    <lineage>
        <taxon>Bacteria</taxon>
        <taxon>Bacillati</taxon>
        <taxon>Bacillota</taxon>
        <taxon>Bacilli</taxon>
        <taxon>Bacillales</taxon>
        <taxon>Caryophanaceae</taxon>
        <taxon>Kurthia</taxon>
    </lineage>
</organism>
<dbReference type="InterPro" id="IPR022998">
    <property type="entry name" value="ThiamineP_synth_TenI"/>
</dbReference>
<protein>
    <submittedName>
        <fullName evidence="4">Thiamine phosphate synthase</fullName>
    </submittedName>
</protein>
<name>A0ABW5Y4C9_9BACL</name>
<keyword evidence="5" id="KW-1185">Reference proteome</keyword>
<dbReference type="InterPro" id="IPR036206">
    <property type="entry name" value="ThiamineP_synth_sf"/>
</dbReference>
<evidence type="ECO:0000256" key="2">
    <source>
        <dbReference type="ARBA" id="ARBA00022977"/>
    </source>
</evidence>
<dbReference type="Gene3D" id="3.20.20.70">
    <property type="entry name" value="Aldolase class I"/>
    <property type="match status" value="1"/>
</dbReference>
<keyword evidence="2" id="KW-0784">Thiamine biosynthesis</keyword>
<accession>A0ABW5Y4C9</accession>
<proteinExistence type="predicted"/>
<dbReference type="SUPFAM" id="SSF51391">
    <property type="entry name" value="Thiamin phosphate synthase"/>
    <property type="match status" value="1"/>
</dbReference>
<reference evidence="5" key="1">
    <citation type="journal article" date="2019" name="Int. J. Syst. Evol. Microbiol.">
        <title>The Global Catalogue of Microorganisms (GCM) 10K type strain sequencing project: providing services to taxonomists for standard genome sequencing and annotation.</title>
        <authorList>
            <consortium name="The Broad Institute Genomics Platform"/>
            <consortium name="The Broad Institute Genome Sequencing Center for Infectious Disease"/>
            <person name="Wu L."/>
            <person name="Ma J."/>
        </authorList>
    </citation>
    <scope>NUCLEOTIDE SEQUENCE [LARGE SCALE GENOMIC DNA]</scope>
    <source>
        <strain evidence="5">KCTC 33522</strain>
    </source>
</reference>
<dbReference type="CDD" id="cd00564">
    <property type="entry name" value="TMP_TenI"/>
    <property type="match status" value="1"/>
</dbReference>
<evidence type="ECO:0000256" key="1">
    <source>
        <dbReference type="ARBA" id="ARBA00004948"/>
    </source>
</evidence>
<comment type="pathway">
    <text evidence="1">Cofactor biosynthesis; thiamine diphosphate biosynthesis.</text>
</comment>
<gene>
    <name evidence="4" type="ORF">ACFSY7_14035</name>
</gene>
<dbReference type="PANTHER" id="PTHR20857">
    <property type="entry name" value="THIAMINE-PHOSPHATE PYROPHOSPHORYLASE"/>
    <property type="match status" value="1"/>
</dbReference>
<dbReference type="PANTHER" id="PTHR20857:SF15">
    <property type="entry name" value="THIAMINE-PHOSPHATE SYNTHASE"/>
    <property type="match status" value="1"/>
</dbReference>
<evidence type="ECO:0000259" key="3">
    <source>
        <dbReference type="Pfam" id="PF02581"/>
    </source>
</evidence>
<feature type="domain" description="Thiamine phosphate synthase/TenI" evidence="3">
    <location>
        <begin position="9"/>
        <end position="177"/>
    </location>
</feature>
<dbReference type="Proteomes" id="UP001597568">
    <property type="component" value="Unassembled WGS sequence"/>
</dbReference>
<evidence type="ECO:0000313" key="4">
    <source>
        <dbReference type="EMBL" id="MFD2869611.1"/>
    </source>
</evidence>
<dbReference type="InterPro" id="IPR013785">
    <property type="entry name" value="Aldolase_TIM"/>
</dbReference>